<reference evidence="1 2" key="1">
    <citation type="submission" date="2024-04" db="EMBL/GenBank/DDBJ databases">
        <authorList>
            <person name="Cremers G."/>
        </authorList>
    </citation>
    <scope>NUCLEOTIDE SEQUENCE [LARGE SCALE GENOMIC DNA]</scope>
    <source>
        <strain evidence="1">MeCH1-AG</strain>
    </source>
</reference>
<proteinExistence type="predicted"/>
<name>A0ABP1CCB0_9GAMM</name>
<organism evidence="1 2">
    <name type="scientific">Candidatus Methylocalor cossyra</name>
    <dbReference type="NCBI Taxonomy" id="3108543"/>
    <lineage>
        <taxon>Bacteria</taxon>
        <taxon>Pseudomonadati</taxon>
        <taxon>Pseudomonadota</taxon>
        <taxon>Gammaproteobacteria</taxon>
        <taxon>Methylococcales</taxon>
        <taxon>Methylococcaceae</taxon>
        <taxon>Candidatus Methylocalor</taxon>
    </lineage>
</organism>
<sequence length="32" mass="3317">MGLWAAIILWIYGTAALGGPLPAAEVPEPLKP</sequence>
<gene>
    <name evidence="1" type="ORF">MECH1_V1_3073</name>
</gene>
<dbReference type="EMBL" id="OZ026884">
    <property type="protein sequence ID" value="CAL1241849.1"/>
    <property type="molecule type" value="Genomic_DNA"/>
</dbReference>
<evidence type="ECO:0000313" key="2">
    <source>
        <dbReference type="Proteomes" id="UP001497493"/>
    </source>
</evidence>
<dbReference type="Proteomes" id="UP001497493">
    <property type="component" value="Chromosome"/>
</dbReference>
<evidence type="ECO:0000313" key="1">
    <source>
        <dbReference type="EMBL" id="CAL1241849.1"/>
    </source>
</evidence>
<keyword evidence="2" id="KW-1185">Reference proteome</keyword>
<protein>
    <submittedName>
        <fullName evidence="1">Uncharacterized protein</fullName>
    </submittedName>
</protein>
<accession>A0ABP1CCB0</accession>